<protein>
    <submittedName>
        <fullName evidence="1">Uncharacterized protein</fullName>
    </submittedName>
</protein>
<dbReference type="RefSeq" id="WP_086966768.1">
    <property type="nucleotide sequence ID" value="NZ_FCOJ02000009.1"/>
</dbReference>
<comment type="caution">
    <text evidence="1">The sequence shown here is derived from an EMBL/GenBank/DDBJ whole genome shotgun (WGS) entry which is preliminary data.</text>
</comment>
<accession>A0A158A6A0</accession>
<dbReference type="AlphaFoldDB" id="A0A158A6A0"/>
<evidence type="ECO:0000313" key="2">
    <source>
        <dbReference type="Proteomes" id="UP000054596"/>
    </source>
</evidence>
<evidence type="ECO:0000313" key="1">
    <source>
        <dbReference type="EMBL" id="SAK53318.1"/>
    </source>
</evidence>
<proteinExistence type="predicted"/>
<keyword evidence="2" id="KW-1185">Reference proteome</keyword>
<dbReference type="Proteomes" id="UP000054596">
    <property type="component" value="Unassembled WGS sequence"/>
</dbReference>
<reference evidence="1" key="1">
    <citation type="submission" date="2016-01" db="EMBL/GenBank/DDBJ databases">
        <authorList>
            <person name="Peeters C."/>
        </authorList>
    </citation>
    <scope>NUCLEOTIDE SEQUENCE [LARGE SCALE GENOMIC DNA]</scope>
    <source>
        <strain evidence="1">LMG 29325</strain>
    </source>
</reference>
<gene>
    <name evidence="1" type="ORF">AWB82_01799</name>
</gene>
<name>A0A158A6A0_9BURK</name>
<organism evidence="1 2">
    <name type="scientific">Caballeronia glebae</name>
    <dbReference type="NCBI Taxonomy" id="1777143"/>
    <lineage>
        <taxon>Bacteria</taxon>
        <taxon>Pseudomonadati</taxon>
        <taxon>Pseudomonadota</taxon>
        <taxon>Betaproteobacteria</taxon>
        <taxon>Burkholderiales</taxon>
        <taxon>Burkholderiaceae</taxon>
        <taxon>Caballeronia</taxon>
    </lineage>
</organism>
<sequence>MTTKTPFDGITATSGRAVADVLRHMSLQPHVRDLMSPLISLALAVHELEKRAERLEDSRLLTSNSTTAAIGAILDLISEKAHPQTNALDADSVSAVVSRLKELIIDRA</sequence>
<dbReference type="EMBL" id="FCOJ02000009">
    <property type="protein sequence ID" value="SAK53318.1"/>
    <property type="molecule type" value="Genomic_DNA"/>
</dbReference>